<gene>
    <name evidence="1" type="primary">ORF48926</name>
</gene>
<proteinExistence type="predicted"/>
<dbReference type="AlphaFoldDB" id="A0A0B6Z5H5"/>
<sequence>MMAGIKFSLTCLTSHAGHMVQTTLRLSEFRSMQTAEFEGFTSQIGYIQKMSYQQSSSFTFLCNRKNNADITFKYI</sequence>
<evidence type="ECO:0000313" key="1">
    <source>
        <dbReference type="EMBL" id="CEK63627.1"/>
    </source>
</evidence>
<reference evidence="1" key="1">
    <citation type="submission" date="2014-12" db="EMBL/GenBank/DDBJ databases">
        <title>Insight into the proteome of Arion vulgaris.</title>
        <authorList>
            <person name="Aradska J."/>
            <person name="Bulat T."/>
            <person name="Smidak R."/>
            <person name="Sarate P."/>
            <person name="Gangsoo J."/>
            <person name="Sialana F."/>
            <person name="Bilban M."/>
            <person name="Lubec G."/>
        </authorList>
    </citation>
    <scope>NUCLEOTIDE SEQUENCE</scope>
    <source>
        <tissue evidence="1">Skin</tissue>
    </source>
</reference>
<protein>
    <submittedName>
        <fullName evidence="1">Uncharacterized protein</fullName>
    </submittedName>
</protein>
<organism evidence="1">
    <name type="scientific">Arion vulgaris</name>
    <dbReference type="NCBI Taxonomy" id="1028688"/>
    <lineage>
        <taxon>Eukaryota</taxon>
        <taxon>Metazoa</taxon>
        <taxon>Spiralia</taxon>
        <taxon>Lophotrochozoa</taxon>
        <taxon>Mollusca</taxon>
        <taxon>Gastropoda</taxon>
        <taxon>Heterobranchia</taxon>
        <taxon>Euthyneura</taxon>
        <taxon>Panpulmonata</taxon>
        <taxon>Eupulmonata</taxon>
        <taxon>Stylommatophora</taxon>
        <taxon>Helicina</taxon>
        <taxon>Arionoidea</taxon>
        <taxon>Arionidae</taxon>
        <taxon>Arion</taxon>
    </lineage>
</organism>
<dbReference type="EMBL" id="HACG01016762">
    <property type="protein sequence ID" value="CEK63627.1"/>
    <property type="molecule type" value="Transcribed_RNA"/>
</dbReference>
<accession>A0A0B6Z5H5</accession>
<name>A0A0B6Z5H5_9EUPU</name>